<sequence length="462" mass="48422">MSSDSECQRQATAGPDWWRLPAGPGAFYSPAERVRAAGTGELAGAALAGDLAGGVDTAVAAPSVDVDLRRVGTALGVSDPHAAAGTELGTIAEAAGRHGLSAEPVGLQAMRIAVESVEPAALVPFWTSVAGYVPAERRAGGAGFGDRRFDATGETVLADPLRRCPPIAVRRTDKQRPLRQRIHIDISRPGGWSADGDAASRAGGRYLGGPFGVLFADADGNEVDVVPAGPVGTDEAAADWWAMFTAAVGYRVSGPARAAEFAGLVSDLAADSMALRVDLRPGVVVVDTGKDNWEIDGRFAALAEQVQGAAHSLGLSPDPSGLRFLQLGVDAVDIPLVREFWRTALDYRNDPRAGVTDIIDPRGFGPPIMFQHLEPADTARREQPNRTHVELFVPETVAAERVRAATATGGQIVSAPGEPTRGRRQNGPDARVDTGATGRYQTWRLLDPEGNELVICGCPPVS</sequence>
<dbReference type="Proteomes" id="UP000562984">
    <property type="component" value="Unassembled WGS sequence"/>
</dbReference>
<gene>
    <name evidence="3" type="ORF">HKD39_16740</name>
</gene>
<evidence type="ECO:0000259" key="2">
    <source>
        <dbReference type="Pfam" id="PF18029"/>
    </source>
</evidence>
<organism evidence="3 4">
    <name type="scientific">Nakamurella aerolata</name>
    <dbReference type="NCBI Taxonomy" id="1656892"/>
    <lineage>
        <taxon>Bacteria</taxon>
        <taxon>Bacillati</taxon>
        <taxon>Actinomycetota</taxon>
        <taxon>Actinomycetes</taxon>
        <taxon>Nakamurellales</taxon>
        <taxon>Nakamurellaceae</taxon>
        <taxon>Nakamurella</taxon>
    </lineage>
</organism>
<feature type="domain" description="Glyoxalase-like" evidence="2">
    <location>
        <begin position="112"/>
        <end position="226"/>
    </location>
</feature>
<accession>A0A849ABK3</accession>
<dbReference type="PANTHER" id="PTHR35908:SF1">
    <property type="entry name" value="CONSERVED PROTEIN"/>
    <property type="match status" value="1"/>
</dbReference>
<dbReference type="PANTHER" id="PTHR35908">
    <property type="entry name" value="HYPOTHETICAL FUSION PROTEIN"/>
    <property type="match status" value="1"/>
</dbReference>
<name>A0A849ABK3_9ACTN</name>
<proteinExistence type="predicted"/>
<dbReference type="EMBL" id="JABEND010000012">
    <property type="protein sequence ID" value="NNG37317.1"/>
    <property type="molecule type" value="Genomic_DNA"/>
</dbReference>
<feature type="region of interest" description="Disordered" evidence="1">
    <location>
        <begin position="408"/>
        <end position="435"/>
    </location>
</feature>
<dbReference type="SUPFAM" id="SSF54593">
    <property type="entry name" value="Glyoxalase/Bleomycin resistance protein/Dihydroxybiphenyl dioxygenase"/>
    <property type="match status" value="1"/>
</dbReference>
<dbReference type="InterPro" id="IPR041581">
    <property type="entry name" value="Glyoxalase_6"/>
</dbReference>
<evidence type="ECO:0000313" key="3">
    <source>
        <dbReference type="EMBL" id="NNG37317.1"/>
    </source>
</evidence>
<dbReference type="AlphaFoldDB" id="A0A849ABK3"/>
<comment type="caution">
    <text evidence="3">The sequence shown here is derived from an EMBL/GenBank/DDBJ whole genome shotgun (WGS) entry which is preliminary data.</text>
</comment>
<dbReference type="InterPro" id="IPR029068">
    <property type="entry name" value="Glyas_Bleomycin-R_OHBP_Dase"/>
</dbReference>
<evidence type="ECO:0000256" key="1">
    <source>
        <dbReference type="SAM" id="MobiDB-lite"/>
    </source>
</evidence>
<dbReference type="Gene3D" id="3.10.180.10">
    <property type="entry name" value="2,3-Dihydroxybiphenyl 1,2-Dioxygenase, domain 1"/>
    <property type="match status" value="2"/>
</dbReference>
<dbReference type="Pfam" id="PF18029">
    <property type="entry name" value="Glyoxalase_6"/>
    <property type="match status" value="2"/>
</dbReference>
<reference evidence="3 4" key="1">
    <citation type="submission" date="2020-05" db="EMBL/GenBank/DDBJ databases">
        <title>Nakamurella sp. DB0629 isolated from air conditioner.</title>
        <authorList>
            <person name="Kim D.H."/>
            <person name="Kim D.-U."/>
        </authorList>
    </citation>
    <scope>NUCLEOTIDE SEQUENCE [LARGE SCALE GENOMIC DNA]</scope>
    <source>
        <strain evidence="3 4">DB0629</strain>
    </source>
</reference>
<evidence type="ECO:0000313" key="4">
    <source>
        <dbReference type="Proteomes" id="UP000562984"/>
    </source>
</evidence>
<protein>
    <recommendedName>
        <fullName evidence="2">Glyoxalase-like domain-containing protein</fullName>
    </recommendedName>
</protein>
<keyword evidence="4" id="KW-1185">Reference proteome</keyword>
<feature type="domain" description="Glyoxalase-like" evidence="2">
    <location>
        <begin position="327"/>
        <end position="455"/>
    </location>
</feature>
<dbReference type="RefSeq" id="WP_171201019.1">
    <property type="nucleotide sequence ID" value="NZ_JABEND010000012.1"/>
</dbReference>